<gene>
    <name evidence="2" type="ORF">SJ059_30840</name>
</gene>
<organism evidence="2 3">
    <name type="scientific">Klebsiella aerogenes</name>
    <name type="common">Enterobacter aerogenes</name>
    <dbReference type="NCBI Taxonomy" id="548"/>
    <lineage>
        <taxon>Bacteria</taxon>
        <taxon>Pseudomonadati</taxon>
        <taxon>Pseudomonadota</taxon>
        <taxon>Gammaproteobacteria</taxon>
        <taxon>Enterobacterales</taxon>
        <taxon>Enterobacteriaceae</taxon>
        <taxon>Klebsiella/Raoultella group</taxon>
        <taxon>Klebsiella</taxon>
    </lineage>
</organism>
<reference evidence="2" key="1">
    <citation type="submission" date="2023-11" db="EMBL/GenBank/DDBJ databases">
        <title>Detection of rare carbapenemases in Enterobacterales - comparison of two colorimetric and two CIM-based carbapenemase assays.</title>
        <authorList>
            <person name="Schaffarczyk L."/>
            <person name="Noster J."/>
            <person name="Stelzer Y."/>
            <person name="Sattler J."/>
            <person name="Gatermann S."/>
            <person name="Hamprecht A."/>
        </authorList>
    </citation>
    <scope>NUCLEOTIDE SEQUENCE</scope>
    <source>
        <strain evidence="2">CIM-Cont-037</strain>
    </source>
</reference>
<protein>
    <submittedName>
        <fullName evidence="2">FGGY family carbohydrate kinase</fullName>
    </submittedName>
</protein>
<dbReference type="AlphaFoldDB" id="A0AAW9ECT3"/>
<dbReference type="Proteomes" id="UP001279012">
    <property type="component" value="Unassembled WGS sequence"/>
</dbReference>
<dbReference type="Gene3D" id="3.30.420.40">
    <property type="match status" value="1"/>
</dbReference>
<feature type="domain" description="Carbohydrate kinase FGGY N-terminal" evidence="1">
    <location>
        <begin position="1"/>
        <end position="31"/>
    </location>
</feature>
<evidence type="ECO:0000313" key="2">
    <source>
        <dbReference type="EMBL" id="MDX7018826.1"/>
    </source>
</evidence>
<dbReference type="SUPFAM" id="SSF53067">
    <property type="entry name" value="Actin-like ATPase domain"/>
    <property type="match status" value="1"/>
</dbReference>
<dbReference type="Pfam" id="PF00370">
    <property type="entry name" value="FGGY_N"/>
    <property type="match status" value="1"/>
</dbReference>
<evidence type="ECO:0000313" key="3">
    <source>
        <dbReference type="Proteomes" id="UP001279012"/>
    </source>
</evidence>
<feature type="non-terminal residue" evidence="2">
    <location>
        <position position="32"/>
    </location>
</feature>
<name>A0AAW9ECT3_KLEAE</name>
<dbReference type="GO" id="GO:0005975">
    <property type="term" value="P:carbohydrate metabolic process"/>
    <property type="evidence" value="ECO:0007669"/>
    <property type="project" value="InterPro"/>
</dbReference>
<sequence length="32" mass="3361">MYLGLDLGTSSVKAIIMNEQGDVVASHSIPLT</sequence>
<comment type="caution">
    <text evidence="2">The sequence shown here is derived from an EMBL/GenBank/DDBJ whole genome shotgun (WGS) entry which is preliminary data.</text>
</comment>
<keyword evidence="2" id="KW-0808">Transferase</keyword>
<keyword evidence="2" id="KW-0418">Kinase</keyword>
<proteinExistence type="predicted"/>
<dbReference type="InterPro" id="IPR018484">
    <property type="entry name" value="FGGY_N"/>
</dbReference>
<dbReference type="GO" id="GO:0016301">
    <property type="term" value="F:kinase activity"/>
    <property type="evidence" value="ECO:0007669"/>
    <property type="project" value="UniProtKB-KW"/>
</dbReference>
<evidence type="ECO:0000259" key="1">
    <source>
        <dbReference type="Pfam" id="PF00370"/>
    </source>
</evidence>
<dbReference type="EMBL" id="JAWZZT010001361">
    <property type="protein sequence ID" value="MDX7018826.1"/>
    <property type="molecule type" value="Genomic_DNA"/>
</dbReference>
<dbReference type="InterPro" id="IPR043129">
    <property type="entry name" value="ATPase_NBD"/>
</dbReference>
<accession>A0AAW9ECT3</accession>